<proteinExistence type="predicted"/>
<gene>
    <name evidence="1" type="ORF">DDT42_01918</name>
</gene>
<organism evidence="1 2">
    <name type="scientific">Psychracetigena formicireducens</name>
    <dbReference type="NCBI Taxonomy" id="2986056"/>
    <lineage>
        <taxon>Bacteria</taxon>
        <taxon>Bacillati</taxon>
        <taxon>Candidatus Lithacetigenota</taxon>
        <taxon>Candidatus Psychracetigena</taxon>
    </lineage>
</organism>
<protein>
    <submittedName>
        <fullName evidence="1">Uncharacterized protein</fullName>
    </submittedName>
</protein>
<sequence length="414" mass="46201">MGGLVQGSSITSSSVRLSENSTINGSSNVGLVFGRKDPDVTITSTHATINSSHGSITFLNWNISQLGSWPLFYPGAINISKGRIDIDENLLLFNPSFNSSANVTFVNAAVTGFPIQFLNMGFNGKVCNAGTSPVCVNFTSLSVSPAKFNVSYLGRNITLGMLGNHMTEIQLKQGWNLISLSDPEANQVWADCLSENINSWDSDDTGSLMPPQVLSECQRKNVSIELKHGWNLIGYSSPVEESMIAGNPTGEALFRDIAEVTNAEETVDWMTASSNGWVQRYPSYYQNENTFKRYEFVGLSSRHEVGLRENRGYWIYNYLPTPINLTLKNVLPVNFSVQKSFPIRNLMFRNDTSGEMRNVTEAKDKGLFQGGIYFWNLNEEYFDSFTLESRDSLFNWNGYFVNSKYSNFTIIIST</sequence>
<name>A0A9E2F205_PSYF1</name>
<comment type="caution">
    <text evidence="1">The sequence shown here is derived from an EMBL/GenBank/DDBJ whole genome shotgun (WGS) entry which is preliminary data.</text>
</comment>
<dbReference type="AlphaFoldDB" id="A0A9E2F205"/>
<evidence type="ECO:0000313" key="1">
    <source>
        <dbReference type="EMBL" id="MBT9146039.1"/>
    </source>
</evidence>
<evidence type="ECO:0000313" key="2">
    <source>
        <dbReference type="Proteomes" id="UP000811545"/>
    </source>
</evidence>
<dbReference type="EMBL" id="QLTW01000282">
    <property type="protein sequence ID" value="MBT9146039.1"/>
    <property type="molecule type" value="Genomic_DNA"/>
</dbReference>
<accession>A0A9E2F205</accession>
<dbReference type="Proteomes" id="UP000811545">
    <property type="component" value="Unassembled WGS sequence"/>
</dbReference>
<reference evidence="1 2" key="1">
    <citation type="journal article" date="2021" name="bioRxiv">
        <title>Unique metabolic strategies in Hadean analogues reveal hints for primordial physiology.</title>
        <authorList>
            <person name="Nobu M.K."/>
            <person name="Nakai R."/>
            <person name="Tamazawa S."/>
            <person name="Mori H."/>
            <person name="Toyoda A."/>
            <person name="Ijiri A."/>
            <person name="Suzuki S."/>
            <person name="Kurokawa K."/>
            <person name="Kamagata Y."/>
            <person name="Tamaki H."/>
        </authorList>
    </citation>
    <scope>NUCLEOTIDE SEQUENCE [LARGE SCALE GENOMIC DNA]</scope>
    <source>
        <strain evidence="1">BS525</strain>
    </source>
</reference>